<accession>X0T3T8</accession>
<reference evidence="1" key="1">
    <citation type="journal article" date="2014" name="Front. Microbiol.">
        <title>High frequency of phylogenetically diverse reductive dehalogenase-homologous genes in deep subseafloor sedimentary metagenomes.</title>
        <authorList>
            <person name="Kawai M."/>
            <person name="Futagami T."/>
            <person name="Toyoda A."/>
            <person name="Takaki Y."/>
            <person name="Nishi S."/>
            <person name="Hori S."/>
            <person name="Arai W."/>
            <person name="Tsubouchi T."/>
            <person name="Morono Y."/>
            <person name="Uchiyama I."/>
            <person name="Ito T."/>
            <person name="Fujiyama A."/>
            <person name="Inagaki F."/>
            <person name="Takami H."/>
        </authorList>
    </citation>
    <scope>NUCLEOTIDE SEQUENCE</scope>
    <source>
        <strain evidence="1">Expedition CK06-06</strain>
    </source>
</reference>
<dbReference type="GO" id="GO:0006313">
    <property type="term" value="P:DNA transposition"/>
    <property type="evidence" value="ECO:0007669"/>
    <property type="project" value="InterPro"/>
</dbReference>
<dbReference type="InterPro" id="IPR002514">
    <property type="entry name" value="Transposase_8"/>
</dbReference>
<dbReference type="EMBL" id="BARS01002650">
    <property type="protein sequence ID" value="GAF70720.1"/>
    <property type="molecule type" value="Genomic_DNA"/>
</dbReference>
<evidence type="ECO:0008006" key="2">
    <source>
        <dbReference type="Google" id="ProtNLM"/>
    </source>
</evidence>
<protein>
    <recommendedName>
        <fullName evidence="2">Resolvase HTH domain-containing protein</fullName>
    </recommendedName>
</protein>
<proteinExistence type="predicted"/>
<gene>
    <name evidence="1" type="ORF">S01H1_05088</name>
</gene>
<dbReference type="InterPro" id="IPR009057">
    <property type="entry name" value="Homeodomain-like_sf"/>
</dbReference>
<dbReference type="Pfam" id="PF01527">
    <property type="entry name" value="HTH_Tnp_1"/>
    <property type="match status" value="1"/>
</dbReference>
<evidence type="ECO:0000313" key="1">
    <source>
        <dbReference type="EMBL" id="GAF70720.1"/>
    </source>
</evidence>
<dbReference type="AlphaFoldDB" id="X0T3T8"/>
<dbReference type="GO" id="GO:0004803">
    <property type="term" value="F:transposase activity"/>
    <property type="evidence" value="ECO:0007669"/>
    <property type="project" value="InterPro"/>
</dbReference>
<sequence>MAKNKYDPEFPARAEDLARQGFMDIDIAKALGISKATFYQYQKTYPDFLDAIKRGKAPIDFEVENALLKRARGYEYEETHAEYHVTKGGKKKALPFKIRKIIKQVIPDVTAQIFFLKNRRPKIWKDRHEVKGNFIHKHKLSIPGMKKAIREYRESAD</sequence>
<dbReference type="SUPFAM" id="SSF46689">
    <property type="entry name" value="Homeodomain-like"/>
    <property type="match status" value="1"/>
</dbReference>
<comment type="caution">
    <text evidence="1">The sequence shown here is derived from an EMBL/GenBank/DDBJ whole genome shotgun (WGS) entry which is preliminary data.</text>
</comment>
<dbReference type="GO" id="GO:0003677">
    <property type="term" value="F:DNA binding"/>
    <property type="evidence" value="ECO:0007669"/>
    <property type="project" value="InterPro"/>
</dbReference>
<name>X0T3T8_9ZZZZ</name>
<organism evidence="1">
    <name type="scientific">marine sediment metagenome</name>
    <dbReference type="NCBI Taxonomy" id="412755"/>
    <lineage>
        <taxon>unclassified sequences</taxon>
        <taxon>metagenomes</taxon>
        <taxon>ecological metagenomes</taxon>
    </lineage>
</organism>